<reference evidence="12" key="1">
    <citation type="submission" date="2018-06" db="EMBL/GenBank/DDBJ databases">
        <authorList>
            <person name="Zhirakovskaya E."/>
        </authorList>
    </citation>
    <scope>NUCLEOTIDE SEQUENCE</scope>
</reference>
<evidence type="ECO:0000256" key="11">
    <source>
        <dbReference type="ARBA" id="ARBA00034529"/>
    </source>
</evidence>
<evidence type="ECO:0000256" key="9">
    <source>
        <dbReference type="ARBA" id="ARBA00023167"/>
    </source>
</evidence>
<dbReference type="GO" id="GO:0009086">
    <property type="term" value="P:methionine biosynthetic process"/>
    <property type="evidence" value="ECO:0007669"/>
    <property type="project" value="UniProtKB-KW"/>
</dbReference>
<dbReference type="NCBIfam" id="TIGR00676">
    <property type="entry name" value="fadh2"/>
    <property type="match status" value="1"/>
</dbReference>
<comment type="similarity">
    <text evidence="3">Belongs to the methylenetetrahydrofolate reductase family.</text>
</comment>
<evidence type="ECO:0000313" key="12">
    <source>
        <dbReference type="EMBL" id="VAW40329.1"/>
    </source>
</evidence>
<name>A0A3B0VTZ2_9ZZZZ</name>
<feature type="non-terminal residue" evidence="12">
    <location>
        <position position="272"/>
    </location>
</feature>
<evidence type="ECO:0000256" key="3">
    <source>
        <dbReference type="ARBA" id="ARBA00006743"/>
    </source>
</evidence>
<dbReference type="PANTHER" id="PTHR45754">
    <property type="entry name" value="METHYLENETETRAHYDROFOLATE REDUCTASE"/>
    <property type="match status" value="1"/>
</dbReference>
<dbReference type="GO" id="GO:0035999">
    <property type="term" value="P:tetrahydrofolate interconversion"/>
    <property type="evidence" value="ECO:0007669"/>
    <property type="project" value="UniProtKB-UniPathway"/>
</dbReference>
<dbReference type="AlphaFoldDB" id="A0A3B0VTZ2"/>
<dbReference type="InterPro" id="IPR003171">
    <property type="entry name" value="Mehydrof_redctse-like"/>
</dbReference>
<dbReference type="Gene3D" id="3.20.20.220">
    <property type="match status" value="1"/>
</dbReference>
<accession>A0A3B0VTZ2</accession>
<keyword evidence="5" id="KW-0285">Flavoprotein</keyword>
<protein>
    <recommendedName>
        <fullName evidence="11">methylenetetrahydrofolate reductase (NADH)</fullName>
        <ecNumber evidence="11">1.5.1.54</ecNumber>
    </recommendedName>
</protein>
<dbReference type="PANTHER" id="PTHR45754:SF3">
    <property type="entry name" value="METHYLENETETRAHYDROFOLATE REDUCTASE (NADPH)"/>
    <property type="match status" value="1"/>
</dbReference>
<evidence type="ECO:0000256" key="8">
    <source>
        <dbReference type="ARBA" id="ARBA00023027"/>
    </source>
</evidence>
<evidence type="ECO:0000256" key="5">
    <source>
        <dbReference type="ARBA" id="ARBA00022630"/>
    </source>
</evidence>
<keyword evidence="6" id="KW-0274">FAD</keyword>
<comment type="pathway">
    <text evidence="2">One-carbon metabolism; tetrahydrofolate interconversion.</text>
</comment>
<sequence length="272" mass="30833">MKNIKFSFEFFPARTSEQKIVLRNTQDKLRKLNPEFFSVTFGAGGSTVEATAETVLELKKHKTPLVIPHLSCMGGTPDSIKMLLQKYLDNDIRHILALRGDVPSGMGSVGYFRHANELIEFIKTEFNDAFDITVGCYPEIHPESETKETELKFFKQKVDSGASQAITQFFFNADAYFNYVEECQKKGINIAIIPGIMPITNFSNINRFCGFCGAEMPRWLKYKLQSYGDDRNSIQQYGTEFISKLCEQLLQGGAPSLHFYTLNRSKATLDIV</sequence>
<comment type="pathway">
    <text evidence="10">Amino-acid biosynthesis; L-methionine biosynthesis via de novo pathway.</text>
</comment>
<dbReference type="InterPro" id="IPR004620">
    <property type="entry name" value="MTHF_reductase_bac"/>
</dbReference>
<dbReference type="SUPFAM" id="SSF51730">
    <property type="entry name" value="FAD-linked oxidoreductase"/>
    <property type="match status" value="1"/>
</dbReference>
<evidence type="ECO:0000256" key="10">
    <source>
        <dbReference type="ARBA" id="ARBA00034478"/>
    </source>
</evidence>
<dbReference type="EMBL" id="UOEW01000265">
    <property type="protein sequence ID" value="VAW40329.1"/>
    <property type="molecule type" value="Genomic_DNA"/>
</dbReference>
<comment type="cofactor">
    <cofactor evidence="1">
        <name>FAD</name>
        <dbReference type="ChEBI" id="CHEBI:57692"/>
    </cofactor>
</comment>
<keyword evidence="8" id="KW-0520">NAD</keyword>
<dbReference type="GO" id="GO:0005829">
    <property type="term" value="C:cytosol"/>
    <property type="evidence" value="ECO:0007669"/>
    <property type="project" value="InterPro"/>
</dbReference>
<organism evidence="12">
    <name type="scientific">hydrothermal vent metagenome</name>
    <dbReference type="NCBI Taxonomy" id="652676"/>
    <lineage>
        <taxon>unclassified sequences</taxon>
        <taxon>metagenomes</taxon>
        <taxon>ecological metagenomes</taxon>
    </lineage>
</organism>
<gene>
    <name evidence="12" type="ORF">MNBD_GAMMA01-1403</name>
</gene>
<dbReference type="UniPathway" id="UPA00193"/>
<evidence type="ECO:0000256" key="6">
    <source>
        <dbReference type="ARBA" id="ARBA00022827"/>
    </source>
</evidence>
<dbReference type="GO" id="GO:0106312">
    <property type="term" value="F:methylenetetrahydrofolate reductase (NADH) activity"/>
    <property type="evidence" value="ECO:0007669"/>
    <property type="project" value="UniProtKB-EC"/>
</dbReference>
<dbReference type="InterPro" id="IPR029041">
    <property type="entry name" value="FAD-linked_oxidoreductase-like"/>
</dbReference>
<keyword evidence="9" id="KW-0486">Methionine biosynthesis</keyword>
<keyword evidence="7 12" id="KW-0560">Oxidoreductase</keyword>
<dbReference type="EC" id="1.5.1.54" evidence="11"/>
<proteinExistence type="inferred from homology"/>
<dbReference type="CDD" id="cd00537">
    <property type="entry name" value="MTHFR"/>
    <property type="match status" value="1"/>
</dbReference>
<evidence type="ECO:0000256" key="4">
    <source>
        <dbReference type="ARBA" id="ARBA00022605"/>
    </source>
</evidence>
<evidence type="ECO:0000256" key="7">
    <source>
        <dbReference type="ARBA" id="ARBA00023002"/>
    </source>
</evidence>
<dbReference type="GO" id="GO:0071949">
    <property type="term" value="F:FAD binding"/>
    <property type="evidence" value="ECO:0007669"/>
    <property type="project" value="TreeGrafter"/>
</dbReference>
<evidence type="ECO:0000256" key="1">
    <source>
        <dbReference type="ARBA" id="ARBA00001974"/>
    </source>
</evidence>
<keyword evidence="4" id="KW-0028">Amino-acid biosynthesis</keyword>
<evidence type="ECO:0000256" key="2">
    <source>
        <dbReference type="ARBA" id="ARBA00004777"/>
    </source>
</evidence>
<dbReference type="Pfam" id="PF02219">
    <property type="entry name" value="MTHFR"/>
    <property type="match status" value="1"/>
</dbReference>